<feature type="domain" description="AMP-dependent synthetase/ligase" evidence="1">
    <location>
        <begin position="66"/>
        <end position="115"/>
    </location>
</feature>
<dbReference type="Gene3D" id="3.40.50.980">
    <property type="match status" value="1"/>
</dbReference>
<protein>
    <submittedName>
        <fullName evidence="2">AMP-binding enzyme</fullName>
    </submittedName>
</protein>
<gene>
    <name evidence="2" type="ORF">DFR71_0357</name>
</gene>
<dbReference type="EMBL" id="SMFR01000001">
    <property type="protein sequence ID" value="TCJ99382.1"/>
    <property type="molecule type" value="Genomic_DNA"/>
</dbReference>
<dbReference type="Proteomes" id="UP000294856">
    <property type="component" value="Unassembled WGS sequence"/>
</dbReference>
<evidence type="ECO:0000259" key="1">
    <source>
        <dbReference type="Pfam" id="PF00501"/>
    </source>
</evidence>
<dbReference type="InterPro" id="IPR000873">
    <property type="entry name" value="AMP-dep_synth/lig_dom"/>
</dbReference>
<dbReference type="SUPFAM" id="SSF56801">
    <property type="entry name" value="Acetyl-CoA synthetase-like"/>
    <property type="match status" value="1"/>
</dbReference>
<comment type="caution">
    <text evidence="2">The sequence shown here is derived from an EMBL/GenBank/DDBJ whole genome shotgun (WGS) entry which is preliminary data.</text>
</comment>
<evidence type="ECO:0000313" key="3">
    <source>
        <dbReference type="Proteomes" id="UP000294856"/>
    </source>
</evidence>
<dbReference type="Pfam" id="PF00501">
    <property type="entry name" value="AMP-binding"/>
    <property type="match status" value="1"/>
</dbReference>
<organism evidence="2 3">
    <name type="scientific">Nocardia alba</name>
    <dbReference type="NCBI Taxonomy" id="225051"/>
    <lineage>
        <taxon>Bacteria</taxon>
        <taxon>Bacillati</taxon>
        <taxon>Actinomycetota</taxon>
        <taxon>Actinomycetes</taxon>
        <taxon>Mycobacteriales</taxon>
        <taxon>Nocardiaceae</taxon>
        <taxon>Nocardia</taxon>
    </lineage>
</organism>
<dbReference type="STRING" id="1210063.GCA_001612665_02375"/>
<sequence length="169" mass="18028">MESAHQRWGCCRFPLPKTRLEVYPQTPAKPFEGNTMSTLVTAPAANVIPMRARSGAPVAAGQLADADLDRWANRLARLLLARGADAGDRIALAVDPRIESVVAEAAVRKIGAVPVSPLEGAGFGITTRVGRDELADGADWLVLDDRSTLRRYLVTSDAPLAATELRAVS</sequence>
<accession>A0A4R1FZU3</accession>
<reference evidence="2 3" key="1">
    <citation type="submission" date="2019-03" db="EMBL/GenBank/DDBJ databases">
        <title>Genomic Encyclopedia of Type Strains, Phase IV (KMG-IV): sequencing the most valuable type-strain genomes for metagenomic binning, comparative biology and taxonomic classification.</title>
        <authorList>
            <person name="Goeker M."/>
        </authorList>
    </citation>
    <scope>NUCLEOTIDE SEQUENCE [LARGE SCALE GENOMIC DNA]</scope>
    <source>
        <strain evidence="2 3">DSM 44684</strain>
    </source>
</reference>
<dbReference type="AlphaFoldDB" id="A0A4R1FZU3"/>
<name>A0A4R1FZU3_9NOCA</name>
<keyword evidence="3" id="KW-1185">Reference proteome</keyword>
<evidence type="ECO:0000313" key="2">
    <source>
        <dbReference type="EMBL" id="TCJ99382.1"/>
    </source>
</evidence>
<proteinExistence type="predicted"/>